<evidence type="ECO:0000256" key="9">
    <source>
        <dbReference type="ARBA" id="ARBA00022801"/>
    </source>
</evidence>
<comment type="subcellular location">
    <subcellularLocation>
        <location evidence="17">Cell outer membrane</location>
        <topology evidence="17">Multi-pass membrane protein</topology>
    </subcellularLocation>
    <text evidence="17">One of the very few enzymes located there.</text>
</comment>
<evidence type="ECO:0000256" key="13">
    <source>
        <dbReference type="ARBA" id="ARBA00023136"/>
    </source>
</evidence>
<protein>
    <recommendedName>
        <fullName evidence="17">Phospholipase A1</fullName>
        <ecNumber evidence="17">3.1.1.32</ecNumber>
        <ecNumber evidence="17">3.1.1.4</ecNumber>
    </recommendedName>
    <alternativeName>
        <fullName evidence="17">Phosphatidylcholine 1-acylhydrolase</fullName>
    </alternativeName>
</protein>
<feature type="active site" description="Nucleophile" evidence="15">
    <location>
        <position position="238"/>
    </location>
</feature>
<evidence type="ECO:0000313" key="18">
    <source>
        <dbReference type="EMBL" id="BBE52076.1"/>
    </source>
</evidence>
<keyword evidence="10 16" id="KW-0106">Calcium</keyword>
<keyword evidence="19" id="KW-1185">Reference proteome</keyword>
<feature type="signal peptide" evidence="17">
    <location>
        <begin position="1"/>
        <end position="26"/>
    </location>
</feature>
<keyword evidence="6" id="KW-0812">Transmembrane</keyword>
<name>A0A2Z6GEQ3_9PROT</name>
<evidence type="ECO:0000256" key="1">
    <source>
        <dbReference type="ARBA" id="ARBA00000111"/>
    </source>
</evidence>
<keyword evidence="13" id="KW-0472">Membrane</keyword>
<evidence type="ECO:0000256" key="14">
    <source>
        <dbReference type="ARBA" id="ARBA00023237"/>
    </source>
</evidence>
<keyword evidence="12 17" id="KW-0443">Lipid metabolism</keyword>
<comment type="catalytic activity">
    <reaction evidence="2 17">
        <text>a 1,2-diacyl-sn-glycero-3-phosphocholine + H2O = a 1-acyl-sn-glycero-3-phosphocholine + a fatty acid + H(+)</text>
        <dbReference type="Rhea" id="RHEA:15801"/>
        <dbReference type="ChEBI" id="CHEBI:15377"/>
        <dbReference type="ChEBI" id="CHEBI:15378"/>
        <dbReference type="ChEBI" id="CHEBI:28868"/>
        <dbReference type="ChEBI" id="CHEBI:57643"/>
        <dbReference type="ChEBI" id="CHEBI:58168"/>
        <dbReference type="EC" id="3.1.1.4"/>
    </reaction>
</comment>
<evidence type="ECO:0000256" key="17">
    <source>
        <dbReference type="RuleBase" id="RU366027"/>
    </source>
</evidence>
<dbReference type="Pfam" id="PF02253">
    <property type="entry name" value="PLA1"/>
    <property type="match status" value="1"/>
</dbReference>
<dbReference type="GO" id="GO:0046872">
    <property type="term" value="F:metal ion binding"/>
    <property type="evidence" value="ECO:0007669"/>
    <property type="project" value="UniProtKB-KW"/>
</dbReference>
<evidence type="ECO:0000256" key="4">
    <source>
        <dbReference type="ARBA" id="ARBA00011702"/>
    </source>
</evidence>
<dbReference type="PANTHER" id="PTHR40457">
    <property type="entry name" value="PHOSPHOLIPASE A1"/>
    <property type="match status" value="1"/>
</dbReference>
<dbReference type="InterPro" id="IPR036541">
    <property type="entry name" value="PLipase_A1_sf"/>
</dbReference>
<evidence type="ECO:0000256" key="10">
    <source>
        <dbReference type="ARBA" id="ARBA00022837"/>
    </source>
</evidence>
<sequence length="373" mass="41518">MYRKSSVTLLAAVAAFGLGIAADVFASEASFLQCAKQQDAAERLKCYDHAAARQPQAEPATVEITPPLVVNVPAETLPSIEAPAAPAITPTVAARSYLTRVWNLDGQGDNDEITRAGRLRPHHQSYLLLRRSSHVNNLPFSPSPGHQVTTGLPLDLTEAKFQFSFKSEIAGKHDFNWLGFDDLHIWAGYTQQSNWQALNAPSSSAFRETNYEPEIIASLSTNNSNGLKLVNLGFNHQSNGQGQPLSRSWNRVYLQGGWEWDVFGKFSLLTRGWWRVPENPAKDDNPDIQSFLGRGDIVAHWEPSSQQSVTLLMRNNLNVHNNRGFIQLDWATPFMIGKMGKAHVQITEGYGESMVDYNFHQNTIGIGVSFRDW</sequence>
<dbReference type="SUPFAM" id="SSF56931">
    <property type="entry name" value="Outer membrane phospholipase A (OMPLA)"/>
    <property type="match status" value="1"/>
</dbReference>
<dbReference type="AlphaFoldDB" id="A0A2Z6GEQ3"/>
<comment type="function">
    <text evidence="17">Hydrolysis of phosphatidylcholine with phospholipase A2 (EC 3.1.1.4) and phospholipase A1 (EC 3.1.1.32) activities.</text>
</comment>
<organism evidence="18 19">
    <name type="scientific">Ferriphaselus amnicola</name>
    <dbReference type="NCBI Taxonomy" id="1188319"/>
    <lineage>
        <taxon>Bacteria</taxon>
        <taxon>Pseudomonadati</taxon>
        <taxon>Pseudomonadota</taxon>
        <taxon>Betaproteobacteria</taxon>
        <taxon>Nitrosomonadales</taxon>
        <taxon>Gallionellaceae</taxon>
        <taxon>Ferriphaselus</taxon>
    </lineage>
</organism>
<reference evidence="18 19" key="1">
    <citation type="submission" date="2018-06" db="EMBL/GenBank/DDBJ databases">
        <title>OYT1 Genome Sequencing.</title>
        <authorList>
            <person name="Kato S."/>
            <person name="Itoh T."/>
            <person name="Ohkuma M."/>
        </authorList>
    </citation>
    <scope>NUCLEOTIDE SEQUENCE [LARGE SCALE GENOMIC DNA]</scope>
    <source>
        <strain evidence="18 19">OYT1</strain>
    </source>
</reference>
<evidence type="ECO:0000256" key="8">
    <source>
        <dbReference type="ARBA" id="ARBA00022729"/>
    </source>
</evidence>
<keyword evidence="7 16" id="KW-0479">Metal-binding</keyword>
<dbReference type="Proteomes" id="UP000033070">
    <property type="component" value="Chromosome"/>
</dbReference>
<feature type="active site" description="Proton acceptor" evidence="15">
    <location>
        <position position="236"/>
    </location>
</feature>
<dbReference type="EC" id="3.1.1.4" evidence="17"/>
<dbReference type="KEGG" id="fam:OYT1_ch2564"/>
<feature type="binding site" description="in dimeric form" evidence="16">
    <location>
        <position position="246"/>
    </location>
    <ligand>
        <name>Ca(2+)</name>
        <dbReference type="ChEBI" id="CHEBI:29108"/>
        <label>1</label>
    </ligand>
</feature>
<gene>
    <name evidence="18" type="ORF">OYT1_ch2564</name>
</gene>
<evidence type="ECO:0000256" key="15">
    <source>
        <dbReference type="PIRSR" id="PIRSR603187-1"/>
    </source>
</evidence>
<dbReference type="GO" id="GO:0004623">
    <property type="term" value="F:phospholipase A2 activity"/>
    <property type="evidence" value="ECO:0007669"/>
    <property type="project" value="UniProtKB-EC"/>
</dbReference>
<dbReference type="PRINTS" id="PR01486">
    <property type="entry name" value="PHPHLIPASEA1"/>
</dbReference>
<dbReference type="PANTHER" id="PTHR40457:SF1">
    <property type="entry name" value="PHOSPHOLIPASE A1"/>
    <property type="match status" value="1"/>
</dbReference>
<dbReference type="GO" id="GO:0008970">
    <property type="term" value="F:phospholipase A1 activity"/>
    <property type="evidence" value="ECO:0007669"/>
    <property type="project" value="UniProtKB-EC"/>
</dbReference>
<evidence type="ECO:0000256" key="11">
    <source>
        <dbReference type="ARBA" id="ARBA00022963"/>
    </source>
</evidence>
<dbReference type="GO" id="GO:0009279">
    <property type="term" value="C:cell outer membrane"/>
    <property type="evidence" value="ECO:0007669"/>
    <property type="project" value="UniProtKB-SubCell"/>
</dbReference>
<evidence type="ECO:0000256" key="12">
    <source>
        <dbReference type="ARBA" id="ARBA00023098"/>
    </source>
</evidence>
<evidence type="ECO:0000256" key="5">
    <source>
        <dbReference type="ARBA" id="ARBA00022452"/>
    </source>
</evidence>
<evidence type="ECO:0000313" key="19">
    <source>
        <dbReference type="Proteomes" id="UP000033070"/>
    </source>
</evidence>
<feature type="binding site" description="in dimeric form" evidence="16">
    <location>
        <position position="203"/>
    </location>
    <ligand>
        <name>Ca(2+)</name>
        <dbReference type="ChEBI" id="CHEBI:29108"/>
        <label>1</label>
    </ligand>
</feature>
<evidence type="ECO:0000256" key="16">
    <source>
        <dbReference type="PIRSR" id="PIRSR603187-2"/>
    </source>
</evidence>
<keyword evidence="11 17" id="KW-0442">Lipid degradation</keyword>
<dbReference type="InterPro" id="IPR003187">
    <property type="entry name" value="PLipase_A1"/>
</dbReference>
<proteinExistence type="inferred from homology"/>
<comment type="similarity">
    <text evidence="3 17">Belongs to the phospholipase A1 family.</text>
</comment>
<comment type="catalytic activity">
    <reaction evidence="1 17">
        <text>a 1,2-diacyl-sn-glycero-3-phosphocholine + H2O = a 2-acyl-sn-glycero-3-phosphocholine + a fatty acid + H(+)</text>
        <dbReference type="Rhea" id="RHEA:18689"/>
        <dbReference type="ChEBI" id="CHEBI:15377"/>
        <dbReference type="ChEBI" id="CHEBI:15378"/>
        <dbReference type="ChEBI" id="CHEBI:28868"/>
        <dbReference type="ChEBI" id="CHEBI:57643"/>
        <dbReference type="ChEBI" id="CHEBI:57875"/>
        <dbReference type="EC" id="3.1.1.32"/>
    </reaction>
</comment>
<feature type="chain" id="PRO_5019613433" description="Phospholipase A1" evidence="17">
    <location>
        <begin position="27"/>
        <end position="373"/>
    </location>
</feature>
<comment type="subunit">
    <text evidence="4 17">Homodimer; dimerization is reversible, and the dimeric form is the active one.</text>
</comment>
<dbReference type="EMBL" id="AP018738">
    <property type="protein sequence ID" value="BBE52076.1"/>
    <property type="molecule type" value="Genomic_DNA"/>
</dbReference>
<dbReference type="RefSeq" id="WP_062626499.1">
    <property type="nucleotide sequence ID" value="NZ_AP018738.1"/>
</dbReference>
<evidence type="ECO:0000256" key="2">
    <source>
        <dbReference type="ARBA" id="ARBA00001604"/>
    </source>
</evidence>
<evidence type="ECO:0000256" key="3">
    <source>
        <dbReference type="ARBA" id="ARBA00010525"/>
    </source>
</evidence>
<feature type="binding site" description="in dimeric form" evidence="16">
    <location>
        <position position="284"/>
    </location>
    <ligand>
        <name>Ca(2+)</name>
        <dbReference type="ChEBI" id="CHEBI:29108"/>
        <label>1</label>
    </ligand>
</feature>
<evidence type="ECO:0000256" key="7">
    <source>
        <dbReference type="ARBA" id="ARBA00022723"/>
    </source>
</evidence>
<dbReference type="EC" id="3.1.1.32" evidence="17"/>
<keyword evidence="8 17" id="KW-0732">Signal</keyword>
<dbReference type="Gene3D" id="2.40.230.10">
    <property type="entry name" value="Phospholipase A1"/>
    <property type="match status" value="1"/>
</dbReference>
<keyword evidence="14 17" id="KW-0998">Cell outer membrane</keyword>
<dbReference type="STRING" id="1188319.OYT1_01303"/>
<dbReference type="GO" id="GO:0016042">
    <property type="term" value="P:lipid catabolic process"/>
    <property type="evidence" value="ECO:0007669"/>
    <property type="project" value="UniProtKB-KW"/>
</dbReference>
<evidence type="ECO:0000256" key="6">
    <source>
        <dbReference type="ARBA" id="ARBA00022692"/>
    </source>
</evidence>
<keyword evidence="9 17" id="KW-0378">Hydrolase</keyword>
<comment type="cofactor">
    <cofactor evidence="17">
        <name>Ca(2+)</name>
        <dbReference type="ChEBI" id="CHEBI:29108"/>
    </cofactor>
    <text evidence="17">Binds 1 Ca(2+) ion per monomer. In the dimeric form the Ca(2+) is bound by different amino acids with binding of each Ca(2+) shared with ligands coming from each monomer. The Ca(2+) ion may have a role in catalysis.</text>
</comment>
<keyword evidence="5" id="KW-1134">Transmembrane beta strand</keyword>
<accession>A0A2Z6GEQ3</accession>